<keyword evidence="9 17" id="KW-0802">TPR repeat</keyword>
<evidence type="ECO:0000256" key="10">
    <source>
        <dbReference type="ARBA" id="ARBA00022912"/>
    </source>
</evidence>
<dbReference type="CDD" id="cd07417">
    <property type="entry name" value="MPP_PP5_C"/>
    <property type="match status" value="1"/>
</dbReference>
<dbReference type="Proteomes" id="UP001431209">
    <property type="component" value="Unassembled WGS sequence"/>
</dbReference>
<evidence type="ECO:0000313" key="19">
    <source>
        <dbReference type="EMBL" id="KAL0487406.1"/>
    </source>
</evidence>
<dbReference type="Gene3D" id="3.60.21.10">
    <property type="match status" value="1"/>
</dbReference>
<dbReference type="PANTHER" id="PTHR45668">
    <property type="entry name" value="SERINE/THREONINE-PROTEIN PHOSPHATASE 5-RELATED"/>
    <property type="match status" value="1"/>
</dbReference>
<feature type="active site" description="Proton donor/acceptor" evidence="16">
    <location>
        <position position="274"/>
    </location>
</feature>
<keyword evidence="11" id="KW-0464">Manganese</keyword>
<evidence type="ECO:0000256" key="14">
    <source>
        <dbReference type="ARBA" id="ARBA00048832"/>
    </source>
</evidence>
<evidence type="ECO:0000256" key="16">
    <source>
        <dbReference type="PIRSR" id="PIRSR033096-1"/>
    </source>
</evidence>
<evidence type="ECO:0000256" key="9">
    <source>
        <dbReference type="ARBA" id="ARBA00022803"/>
    </source>
</evidence>
<comment type="similarity">
    <text evidence="4">Belongs to the PPP phosphatase family. PP-5 (PP-T) subfamily.</text>
</comment>
<evidence type="ECO:0000256" key="15">
    <source>
        <dbReference type="ARBA" id="ARBA00073946"/>
    </source>
</evidence>
<evidence type="ECO:0000256" key="8">
    <source>
        <dbReference type="ARBA" id="ARBA00022801"/>
    </source>
</evidence>
<dbReference type="Pfam" id="PF00515">
    <property type="entry name" value="TPR_1"/>
    <property type="match status" value="1"/>
</dbReference>
<evidence type="ECO:0000256" key="7">
    <source>
        <dbReference type="ARBA" id="ARBA00022737"/>
    </source>
</evidence>
<dbReference type="InterPro" id="IPR011990">
    <property type="entry name" value="TPR-like_helical_dom_sf"/>
</dbReference>
<dbReference type="InterPro" id="IPR019734">
    <property type="entry name" value="TPR_rpt"/>
</dbReference>
<reference evidence="19 20" key="1">
    <citation type="submission" date="2024-03" db="EMBL/GenBank/DDBJ databases">
        <title>The Acrasis kona genome and developmental transcriptomes reveal deep origins of eukaryotic multicellular pathways.</title>
        <authorList>
            <person name="Sheikh S."/>
            <person name="Fu C.-J."/>
            <person name="Brown M.W."/>
            <person name="Baldauf S.L."/>
        </authorList>
    </citation>
    <scope>NUCLEOTIDE SEQUENCE [LARGE SCALE GENOMIC DNA]</scope>
    <source>
        <strain evidence="19 20">ATCC MYA-3509</strain>
    </source>
</reference>
<keyword evidence="6" id="KW-0479">Metal-binding</keyword>
<evidence type="ECO:0000259" key="18">
    <source>
        <dbReference type="SMART" id="SM00156"/>
    </source>
</evidence>
<dbReference type="AlphaFoldDB" id="A0AAW2ZCE1"/>
<sequence length="468" mass="53782">MSDIDQRAEEEKNKGNECYKLKKYQEAIDLYTKSLEIKESAPVYCNRALCNIYLENYGAAVQDAEESVKLDPNFTKLHYKNTKKHFATSKNCVQLKPSDKIAQSKVTCTRQELRTAEFYKAIQSEKTKPASETFNWQNIKVEDSYTGKHIESLDDIDFDFVQDMIQRLRDQKKLHRKYAAMIILKTIQTMSQTKTLFHVNVPSDRHITVCGDTHGQYYDLLKIFEVNGSPSESNPYLFNGDFVDRGSFSVEIVLTLFAYKAAHHDCMFLTRGNHESRHLNRAYGFEGEVKAKYDENMYELFQEAFNWLPLAGVLNNKVMVVHGGIPTKDGVTLQEIEKVDRNRDIPEDGIMCDMLWADPQKGNGLAPSKRGVSYQFGPDVTKKFLDQNNLSMVVRSHEVKMDGYEEECEGRLVTIFSAPNYCDSVGNKGAYIHFKGSDMKPIYKQFQASPHPNVKPMQYSNQLYNQLQ</sequence>
<comment type="subcellular location">
    <subcellularLocation>
        <location evidence="3">Nucleus</location>
    </subcellularLocation>
</comment>
<dbReference type="PROSITE" id="PS50005">
    <property type="entry name" value="TPR"/>
    <property type="match status" value="1"/>
</dbReference>
<dbReference type="PIRSF" id="PIRSF033096">
    <property type="entry name" value="PPPtase_5"/>
    <property type="match status" value="1"/>
</dbReference>
<evidence type="ECO:0000256" key="13">
    <source>
        <dbReference type="ARBA" id="ARBA00047986"/>
    </source>
</evidence>
<dbReference type="PANTHER" id="PTHR45668:SF5">
    <property type="entry name" value="SERINE_THREONINE-PROTEIN PHOSPHATASE 5"/>
    <property type="match status" value="1"/>
</dbReference>
<keyword evidence="10" id="KW-0904">Protein phosphatase</keyword>
<dbReference type="FunFam" id="3.60.21.10:FF:000036">
    <property type="entry name" value="Serine/threonine protein phosphatase 5"/>
    <property type="match status" value="1"/>
</dbReference>
<dbReference type="GO" id="GO:0046872">
    <property type="term" value="F:metal ion binding"/>
    <property type="evidence" value="ECO:0007669"/>
    <property type="project" value="UniProtKB-KW"/>
</dbReference>
<evidence type="ECO:0000256" key="11">
    <source>
        <dbReference type="ARBA" id="ARBA00023211"/>
    </source>
</evidence>
<dbReference type="GO" id="GO:0005634">
    <property type="term" value="C:nucleus"/>
    <property type="evidence" value="ECO:0007669"/>
    <property type="project" value="UniProtKB-SubCell"/>
</dbReference>
<evidence type="ECO:0000256" key="5">
    <source>
        <dbReference type="ARBA" id="ARBA00013081"/>
    </source>
</evidence>
<proteinExistence type="inferred from homology"/>
<dbReference type="SUPFAM" id="SSF48452">
    <property type="entry name" value="TPR-like"/>
    <property type="match status" value="1"/>
</dbReference>
<dbReference type="SMART" id="SM00028">
    <property type="entry name" value="TPR"/>
    <property type="match status" value="2"/>
</dbReference>
<dbReference type="InterPro" id="IPR004843">
    <property type="entry name" value="Calcineurin-like_PHP"/>
</dbReference>
<evidence type="ECO:0000256" key="1">
    <source>
        <dbReference type="ARBA" id="ARBA00001936"/>
    </source>
</evidence>
<name>A0AAW2ZCE1_9EUKA</name>
<keyword evidence="20" id="KW-1185">Reference proteome</keyword>
<evidence type="ECO:0000313" key="20">
    <source>
        <dbReference type="Proteomes" id="UP001431209"/>
    </source>
</evidence>
<dbReference type="Gene3D" id="1.25.40.10">
    <property type="entry name" value="Tetratricopeptide repeat domain"/>
    <property type="match status" value="1"/>
</dbReference>
<accession>A0AAW2ZCE1</accession>
<dbReference type="InterPro" id="IPR013235">
    <property type="entry name" value="PPP_dom"/>
</dbReference>
<evidence type="ECO:0000256" key="2">
    <source>
        <dbReference type="ARBA" id="ARBA00001946"/>
    </source>
</evidence>
<dbReference type="InterPro" id="IPR006186">
    <property type="entry name" value="Ser/Thr-sp_prot-phosphatase"/>
</dbReference>
<evidence type="ECO:0000256" key="4">
    <source>
        <dbReference type="ARBA" id="ARBA00008786"/>
    </source>
</evidence>
<feature type="domain" description="Serine/threonine specific protein phosphatases" evidence="18">
    <location>
        <begin position="174"/>
        <end position="450"/>
    </location>
</feature>
<organism evidence="19 20">
    <name type="scientific">Acrasis kona</name>
    <dbReference type="NCBI Taxonomy" id="1008807"/>
    <lineage>
        <taxon>Eukaryota</taxon>
        <taxon>Discoba</taxon>
        <taxon>Heterolobosea</taxon>
        <taxon>Tetramitia</taxon>
        <taxon>Eutetramitia</taxon>
        <taxon>Acrasidae</taxon>
        <taxon>Acrasis</taxon>
    </lineage>
</organism>
<evidence type="ECO:0000256" key="3">
    <source>
        <dbReference type="ARBA" id="ARBA00004123"/>
    </source>
</evidence>
<dbReference type="Pfam" id="PF00149">
    <property type="entry name" value="Metallophos"/>
    <property type="match status" value="1"/>
</dbReference>
<gene>
    <name evidence="19" type="ORF">AKO1_000754</name>
</gene>
<evidence type="ECO:0000256" key="6">
    <source>
        <dbReference type="ARBA" id="ARBA00022723"/>
    </source>
</evidence>
<feature type="repeat" description="TPR" evidence="17">
    <location>
        <begin position="8"/>
        <end position="41"/>
    </location>
</feature>
<dbReference type="PRINTS" id="PR00114">
    <property type="entry name" value="STPHPHTASE"/>
</dbReference>
<keyword evidence="7" id="KW-0677">Repeat</keyword>
<evidence type="ECO:0000256" key="17">
    <source>
        <dbReference type="PROSITE-ProRule" id="PRU00339"/>
    </source>
</evidence>
<comment type="caution">
    <text evidence="19">The sequence shown here is derived from an EMBL/GenBank/DDBJ whole genome shotgun (WGS) entry which is preliminary data.</text>
</comment>
<dbReference type="EMBL" id="JAOPGA020001337">
    <property type="protein sequence ID" value="KAL0487406.1"/>
    <property type="molecule type" value="Genomic_DNA"/>
</dbReference>
<dbReference type="InterPro" id="IPR041753">
    <property type="entry name" value="PP5_C"/>
</dbReference>
<keyword evidence="12" id="KW-0539">Nucleus</keyword>
<dbReference type="EC" id="3.1.3.16" evidence="5"/>
<comment type="cofactor">
    <cofactor evidence="1">
        <name>Mn(2+)</name>
        <dbReference type="ChEBI" id="CHEBI:29035"/>
    </cofactor>
</comment>
<dbReference type="InterPro" id="IPR029052">
    <property type="entry name" value="Metallo-depent_PP-like"/>
</dbReference>
<dbReference type="GO" id="GO:0004722">
    <property type="term" value="F:protein serine/threonine phosphatase activity"/>
    <property type="evidence" value="ECO:0007669"/>
    <property type="project" value="UniProtKB-EC"/>
</dbReference>
<evidence type="ECO:0000256" key="12">
    <source>
        <dbReference type="ARBA" id="ARBA00023242"/>
    </source>
</evidence>
<dbReference type="Pfam" id="PF13181">
    <property type="entry name" value="TPR_8"/>
    <property type="match status" value="1"/>
</dbReference>
<comment type="catalytic activity">
    <reaction evidence="13">
        <text>O-phospho-L-seryl-[protein] + H2O = L-seryl-[protein] + phosphate</text>
        <dbReference type="Rhea" id="RHEA:20629"/>
        <dbReference type="Rhea" id="RHEA-COMP:9863"/>
        <dbReference type="Rhea" id="RHEA-COMP:11604"/>
        <dbReference type="ChEBI" id="CHEBI:15377"/>
        <dbReference type="ChEBI" id="CHEBI:29999"/>
        <dbReference type="ChEBI" id="CHEBI:43474"/>
        <dbReference type="ChEBI" id="CHEBI:83421"/>
        <dbReference type="EC" id="3.1.3.16"/>
    </reaction>
    <physiologicalReaction direction="left-to-right" evidence="13">
        <dbReference type="Rhea" id="RHEA:20630"/>
    </physiologicalReaction>
</comment>
<keyword evidence="8" id="KW-0378">Hydrolase</keyword>
<dbReference type="Pfam" id="PF08321">
    <property type="entry name" value="PPP5"/>
    <property type="match status" value="1"/>
</dbReference>
<dbReference type="SMART" id="SM00156">
    <property type="entry name" value="PP2Ac"/>
    <property type="match status" value="1"/>
</dbReference>
<protein>
    <recommendedName>
        <fullName evidence="15">Serine/threonine-protein phosphatase T</fullName>
        <ecNumber evidence="5">3.1.3.16</ecNumber>
    </recommendedName>
</protein>
<dbReference type="InterPro" id="IPR051134">
    <property type="entry name" value="PPP_phosphatase"/>
</dbReference>
<comment type="cofactor">
    <cofactor evidence="2">
        <name>Mg(2+)</name>
        <dbReference type="ChEBI" id="CHEBI:18420"/>
    </cofactor>
</comment>
<dbReference type="GO" id="GO:0005737">
    <property type="term" value="C:cytoplasm"/>
    <property type="evidence" value="ECO:0007669"/>
    <property type="project" value="UniProtKB-ARBA"/>
</dbReference>
<dbReference type="SUPFAM" id="SSF56300">
    <property type="entry name" value="Metallo-dependent phosphatases"/>
    <property type="match status" value="1"/>
</dbReference>
<comment type="catalytic activity">
    <reaction evidence="14">
        <text>O-phospho-L-threonyl-[protein] + H2O = L-threonyl-[protein] + phosphate</text>
        <dbReference type="Rhea" id="RHEA:47004"/>
        <dbReference type="Rhea" id="RHEA-COMP:11060"/>
        <dbReference type="Rhea" id="RHEA-COMP:11605"/>
        <dbReference type="ChEBI" id="CHEBI:15377"/>
        <dbReference type="ChEBI" id="CHEBI:30013"/>
        <dbReference type="ChEBI" id="CHEBI:43474"/>
        <dbReference type="ChEBI" id="CHEBI:61977"/>
        <dbReference type="EC" id="3.1.3.16"/>
    </reaction>
    <physiologicalReaction direction="left-to-right" evidence="14">
        <dbReference type="Rhea" id="RHEA:47005"/>
    </physiologicalReaction>
</comment>